<dbReference type="PRINTS" id="PR00080">
    <property type="entry name" value="SDRFAMILY"/>
</dbReference>
<sequence>MDNNKKVWFITGASKGFGLSLVKQLLDAGQLVAATSRNQEELIKAVNAPNNNNFLPLQVDLVNEASVSLALQHAYETFGKIDVVINNAGYGMGGAIEELTDKESRQAFDVNVFATLNVIRFVMPYLRKHHSGHIINISSIAGIAPGTGWAIYGAAKYAVIGLSEVLAADVKALGIKVTVVAPGAFRTSFLNPDSLSMTENPIADYVDIRETHAKYLKMDGEQAGDPEKAAASIIKVAALKNPPLHLLLGGDAYNRALTKLDSLYKEIHEWEELTCSTDLEHDLKVN</sequence>
<protein>
    <submittedName>
        <fullName evidence="4">NAD(P)-dependent dehydrogenase (Short-subunit alcohol dehydrogenase family)</fullName>
    </submittedName>
</protein>
<dbReference type="AlphaFoldDB" id="A0A841JF50"/>
<dbReference type="GO" id="GO:0016491">
    <property type="term" value="F:oxidoreductase activity"/>
    <property type="evidence" value="ECO:0007669"/>
    <property type="project" value="UniProtKB-KW"/>
</dbReference>
<name>A0A841JF50_9SPHI</name>
<dbReference type="CDD" id="cd05374">
    <property type="entry name" value="17beta-HSD-like_SDR_c"/>
    <property type="match status" value="1"/>
</dbReference>
<dbReference type="PROSITE" id="PS00061">
    <property type="entry name" value="ADH_SHORT"/>
    <property type="match status" value="1"/>
</dbReference>
<dbReference type="SUPFAM" id="SSF51735">
    <property type="entry name" value="NAD(P)-binding Rossmann-fold domains"/>
    <property type="match status" value="1"/>
</dbReference>
<evidence type="ECO:0000313" key="4">
    <source>
        <dbReference type="EMBL" id="MBB6129779.1"/>
    </source>
</evidence>
<comment type="caution">
    <text evidence="4">The sequence shown here is derived from an EMBL/GenBank/DDBJ whole genome shotgun (WGS) entry which is preliminary data.</text>
</comment>
<proteinExistence type="inferred from homology"/>
<evidence type="ECO:0000313" key="5">
    <source>
        <dbReference type="Proteomes" id="UP000548326"/>
    </source>
</evidence>
<dbReference type="InterPro" id="IPR002347">
    <property type="entry name" value="SDR_fam"/>
</dbReference>
<dbReference type="PANTHER" id="PTHR43976">
    <property type="entry name" value="SHORT CHAIN DEHYDROGENASE"/>
    <property type="match status" value="1"/>
</dbReference>
<dbReference type="InterPro" id="IPR036291">
    <property type="entry name" value="NAD(P)-bd_dom_sf"/>
</dbReference>
<keyword evidence="2" id="KW-0560">Oxidoreductase</keyword>
<dbReference type="InterPro" id="IPR020904">
    <property type="entry name" value="Sc_DH/Rdtase_CS"/>
</dbReference>
<dbReference type="Proteomes" id="UP000548326">
    <property type="component" value="Unassembled WGS sequence"/>
</dbReference>
<reference evidence="4 5" key="1">
    <citation type="submission" date="2020-08" db="EMBL/GenBank/DDBJ databases">
        <title>Genomic Encyclopedia of Type Strains, Phase IV (KMG-V): Genome sequencing to study the core and pangenomes of soil and plant-associated prokaryotes.</title>
        <authorList>
            <person name="Whitman W."/>
        </authorList>
    </citation>
    <scope>NUCLEOTIDE SEQUENCE [LARGE SCALE GENOMIC DNA]</scope>
    <source>
        <strain evidence="4 5">MP601</strain>
    </source>
</reference>
<dbReference type="RefSeq" id="WP_183588769.1">
    <property type="nucleotide sequence ID" value="NZ_JACHCA010000011.1"/>
</dbReference>
<dbReference type="Pfam" id="PF00106">
    <property type="entry name" value="adh_short"/>
    <property type="match status" value="1"/>
</dbReference>
<evidence type="ECO:0000256" key="1">
    <source>
        <dbReference type="ARBA" id="ARBA00006484"/>
    </source>
</evidence>
<dbReference type="EMBL" id="JACHCA010000011">
    <property type="protein sequence ID" value="MBB6129779.1"/>
    <property type="molecule type" value="Genomic_DNA"/>
</dbReference>
<comment type="similarity">
    <text evidence="1 3">Belongs to the short-chain dehydrogenases/reductases (SDR) family.</text>
</comment>
<dbReference type="InterPro" id="IPR051911">
    <property type="entry name" value="SDR_oxidoreductase"/>
</dbReference>
<dbReference type="PANTHER" id="PTHR43976:SF16">
    <property type="entry name" value="SHORT-CHAIN DEHYDROGENASE_REDUCTASE FAMILY PROTEIN"/>
    <property type="match status" value="1"/>
</dbReference>
<gene>
    <name evidence="4" type="ORF">HDF22_003911</name>
</gene>
<accession>A0A841JF50</accession>
<organism evidence="4 5">
    <name type="scientific">Mucilaginibacter lappiensis</name>
    <dbReference type="NCBI Taxonomy" id="354630"/>
    <lineage>
        <taxon>Bacteria</taxon>
        <taxon>Pseudomonadati</taxon>
        <taxon>Bacteroidota</taxon>
        <taxon>Sphingobacteriia</taxon>
        <taxon>Sphingobacteriales</taxon>
        <taxon>Sphingobacteriaceae</taxon>
        <taxon>Mucilaginibacter</taxon>
    </lineage>
</organism>
<dbReference type="Gene3D" id="3.40.50.720">
    <property type="entry name" value="NAD(P)-binding Rossmann-like Domain"/>
    <property type="match status" value="1"/>
</dbReference>
<dbReference type="PRINTS" id="PR00081">
    <property type="entry name" value="GDHRDH"/>
</dbReference>
<evidence type="ECO:0000256" key="3">
    <source>
        <dbReference type="RuleBase" id="RU000363"/>
    </source>
</evidence>
<evidence type="ECO:0000256" key="2">
    <source>
        <dbReference type="ARBA" id="ARBA00023002"/>
    </source>
</evidence>